<dbReference type="InterPro" id="IPR033433">
    <property type="entry name" value="GtaA_N"/>
</dbReference>
<dbReference type="InterPro" id="IPR052743">
    <property type="entry name" value="Glutaminase_GtaA"/>
</dbReference>
<dbReference type="AlphaFoldDB" id="A0A9W8YZK9"/>
<evidence type="ECO:0000259" key="2">
    <source>
        <dbReference type="Pfam" id="PF17168"/>
    </source>
</evidence>
<dbReference type="GO" id="GO:0005975">
    <property type="term" value="P:carbohydrate metabolic process"/>
    <property type="evidence" value="ECO:0007669"/>
    <property type="project" value="InterPro"/>
</dbReference>
<dbReference type="PANTHER" id="PTHR31987">
    <property type="entry name" value="GLUTAMINASE A-RELATED"/>
    <property type="match status" value="1"/>
</dbReference>
<name>A0A9W8YZK9_9PEZI</name>
<dbReference type="Pfam" id="PF17168">
    <property type="entry name" value="DUF5127"/>
    <property type="match status" value="1"/>
</dbReference>
<feature type="domain" description="Glutaminase A N-terminal" evidence="2">
    <location>
        <begin position="151"/>
        <end position="398"/>
    </location>
</feature>
<dbReference type="InterPro" id="IPR032514">
    <property type="entry name" value="GtaA_central"/>
</dbReference>
<evidence type="ECO:0008006" key="5">
    <source>
        <dbReference type="Google" id="ProtNLM"/>
    </source>
</evidence>
<dbReference type="EMBL" id="JAPEVB010000001">
    <property type="protein sequence ID" value="KAJ4396176.1"/>
    <property type="molecule type" value="Genomic_DNA"/>
</dbReference>
<evidence type="ECO:0000259" key="1">
    <source>
        <dbReference type="Pfam" id="PF16335"/>
    </source>
</evidence>
<dbReference type="Gene3D" id="1.50.10.10">
    <property type="match status" value="1"/>
</dbReference>
<protein>
    <recommendedName>
        <fullName evidence="5">DUF1793-domain-containing protein</fullName>
    </recommendedName>
</protein>
<dbReference type="Pfam" id="PF16335">
    <property type="entry name" value="GtaA_6_Hairpin"/>
    <property type="match status" value="1"/>
</dbReference>
<keyword evidence="4" id="KW-1185">Reference proteome</keyword>
<evidence type="ECO:0000313" key="3">
    <source>
        <dbReference type="EMBL" id="KAJ4396176.1"/>
    </source>
</evidence>
<accession>A0A9W8YZK9</accession>
<evidence type="ECO:0000313" key="4">
    <source>
        <dbReference type="Proteomes" id="UP001140453"/>
    </source>
</evidence>
<sequence>MDAVAQSSAFLLIMLASVYSVMKLGVGLATLSAILLQVAAEDVPDNNATEYPGAVDGNGNPLPSYSPARPPVIPLAVRSPYTSAWSTASGDSTLNSASPIYWPGNALGWEGIVNVDGVSYEYLGIGSQSLPSLRKFKVAKPKTVTYDSQYSNFTFQAGPVEIHASFFSPVTPKDICRTSIPLSYLTTSITSLDHRAHHVRFYSDINGAWISYENNQTLLWDLYRSGQGVTQIINGTGNATDSASTLYSWIYQLQQPYTFGEESDFPQWGNFSYNSSPMGAKNFSYESGYSADVRWRFVNDHQLDDLVDNEYRGWGTREPVFAFAHDVGNVTSAQVRYTIGSIQTPIIRYLHIGGLTSLLPWWAKCYGSDLYSLIAYHWNDFDTVSQLGADFETQLKSDVAAYYQENPAMIYSNNTSKAPPPYSNGSEGFASGVDQYGQQYIFDPDSGYGFLDPEYFTGIAVPDIDEAEAYYSIVALSARQIMGAYVYALPPTTTCGDEALDGADDSTPLMFQKEISSDGNVNTVDVLYPATPFFLYANPDMLKWTLESLYQYQEGGLYPNGYSMHDLASAFPNATGHVEGNDEYMPVEESGNMILMSYAYYKFSGDTAWIQSHYKILKQWALYLIQFSLVPSAQLSTDDFAGTLVNQTNLAIKGIVGLQAMSAIARIAEQPVDAANFSITASEYYQNWTYFAIDPSKNHTMLSYEWRSSWGLLYNTFFDKLLNLGLVEDSVYSMQSDWYATVSQVFGVPLDNRHHYTKSDWELWTAATCSPETRRLFVNGLAYWLNFTSTSYPFTDLYETIDDGGYPEVPNVVTFKARPVVGGHFSLLSLYRAGLLSDDAAGDTSGSVFAKNSTQAVSSEIILPTQASADLGPAGSGKVTQQPFSFSTLTTLNGTTPVTTTISSITETVTVSSFGVKTTSV</sequence>
<reference evidence="3" key="1">
    <citation type="submission" date="2022-10" db="EMBL/GenBank/DDBJ databases">
        <title>Tapping the CABI collections for fungal endophytes: first genome assemblies for Collariella, Neodidymelliopsis, Ascochyta clinopodiicola, Didymella pomorum, Didymosphaeria variabile, Neocosmospora piperis and Neocucurbitaria cava.</title>
        <authorList>
            <person name="Hill R."/>
        </authorList>
    </citation>
    <scope>NUCLEOTIDE SEQUENCE</scope>
    <source>
        <strain evidence="3">IMI 355082</strain>
    </source>
</reference>
<dbReference type="OrthoDB" id="431715at2759"/>
<dbReference type="PANTHER" id="PTHR31987:SF1">
    <property type="entry name" value="GLUTAMINASE A"/>
    <property type="match status" value="1"/>
</dbReference>
<gene>
    <name evidence="3" type="ORF">N0V93_000395</name>
</gene>
<organism evidence="3 4">
    <name type="scientific">Gnomoniopsis smithogilvyi</name>
    <dbReference type="NCBI Taxonomy" id="1191159"/>
    <lineage>
        <taxon>Eukaryota</taxon>
        <taxon>Fungi</taxon>
        <taxon>Dikarya</taxon>
        <taxon>Ascomycota</taxon>
        <taxon>Pezizomycotina</taxon>
        <taxon>Sordariomycetes</taxon>
        <taxon>Sordariomycetidae</taxon>
        <taxon>Diaporthales</taxon>
        <taxon>Gnomoniaceae</taxon>
        <taxon>Gnomoniopsis</taxon>
    </lineage>
</organism>
<feature type="domain" description="Glutaminase A central" evidence="1">
    <location>
        <begin position="468"/>
        <end position="828"/>
    </location>
</feature>
<dbReference type="InterPro" id="IPR012341">
    <property type="entry name" value="6hp_glycosidase-like_sf"/>
</dbReference>
<proteinExistence type="predicted"/>
<dbReference type="SUPFAM" id="SSF48208">
    <property type="entry name" value="Six-hairpin glycosidases"/>
    <property type="match status" value="1"/>
</dbReference>
<dbReference type="Proteomes" id="UP001140453">
    <property type="component" value="Unassembled WGS sequence"/>
</dbReference>
<dbReference type="InterPro" id="IPR008928">
    <property type="entry name" value="6-hairpin_glycosidase_sf"/>
</dbReference>
<dbReference type="GO" id="GO:0003824">
    <property type="term" value="F:catalytic activity"/>
    <property type="evidence" value="ECO:0007669"/>
    <property type="project" value="UniProtKB-ARBA"/>
</dbReference>
<comment type="caution">
    <text evidence="3">The sequence shown here is derived from an EMBL/GenBank/DDBJ whole genome shotgun (WGS) entry which is preliminary data.</text>
</comment>